<comment type="subunit">
    <text evidence="6">Homodimer.</text>
</comment>
<evidence type="ECO:0000256" key="5">
    <source>
        <dbReference type="ARBA" id="ARBA00022975"/>
    </source>
</evidence>
<evidence type="ECO:0000259" key="7">
    <source>
        <dbReference type="Pfam" id="PF00156"/>
    </source>
</evidence>
<dbReference type="HAMAP" id="MF_01208">
    <property type="entry name" value="PyrE"/>
    <property type="match status" value="1"/>
</dbReference>
<comment type="function">
    <text evidence="6">Catalyzes the transfer of a ribosyl phosphate group from 5-phosphoribose 1-diphosphate to orotate, leading to the formation of orotidine monophosphate (OMP).</text>
</comment>
<evidence type="ECO:0000256" key="6">
    <source>
        <dbReference type="HAMAP-Rule" id="MF_01208"/>
    </source>
</evidence>
<dbReference type="InterPro" id="IPR000836">
    <property type="entry name" value="PRTase_dom"/>
</dbReference>
<feature type="binding site" evidence="6">
    <location>
        <position position="139"/>
    </location>
    <ligand>
        <name>orotate</name>
        <dbReference type="ChEBI" id="CHEBI:30839"/>
    </ligand>
</feature>
<evidence type="ECO:0000256" key="2">
    <source>
        <dbReference type="ARBA" id="ARBA00011971"/>
    </source>
</evidence>
<gene>
    <name evidence="6" type="primary">pyrE</name>
    <name evidence="8" type="ORF">RR45_GL001831</name>
</gene>
<dbReference type="CDD" id="cd06223">
    <property type="entry name" value="PRTases_typeI"/>
    <property type="match status" value="1"/>
</dbReference>
<dbReference type="InterPro" id="IPR004467">
    <property type="entry name" value="Or_phspho_trans_dom"/>
</dbReference>
<comment type="catalytic activity">
    <reaction evidence="6">
        <text>orotidine 5'-phosphate + diphosphate = orotate + 5-phospho-alpha-D-ribose 1-diphosphate</text>
        <dbReference type="Rhea" id="RHEA:10380"/>
        <dbReference type="ChEBI" id="CHEBI:30839"/>
        <dbReference type="ChEBI" id="CHEBI:33019"/>
        <dbReference type="ChEBI" id="CHEBI:57538"/>
        <dbReference type="ChEBI" id="CHEBI:58017"/>
        <dbReference type="EC" id="2.4.2.10"/>
    </reaction>
</comment>
<keyword evidence="9" id="KW-1185">Reference proteome</keyword>
<comment type="caution">
    <text evidence="6">Lacks conserved residue(s) required for the propagation of feature annotation.</text>
</comment>
<feature type="binding site" evidence="6">
    <location>
        <position position="109"/>
    </location>
    <ligand>
        <name>5-phospho-alpha-D-ribose 1-diphosphate</name>
        <dbReference type="ChEBI" id="CHEBI:58017"/>
        <note>ligand shared between dimeric partners</note>
    </ligand>
</feature>
<feature type="binding site" evidence="6">
    <location>
        <position position="115"/>
    </location>
    <ligand>
        <name>5-phospho-alpha-D-ribose 1-diphosphate</name>
        <dbReference type="ChEBI" id="CHEBI:58017"/>
        <note>ligand shared between dimeric partners</note>
    </ligand>
</feature>
<comment type="similarity">
    <text evidence="6">Belongs to the purine/pyrimidine phosphoribosyltransferase family. PyrE subfamily.</text>
</comment>
<accession>A0ABX4I8D9</accession>
<evidence type="ECO:0000256" key="1">
    <source>
        <dbReference type="ARBA" id="ARBA00004889"/>
    </source>
</evidence>
<dbReference type="InterPro" id="IPR023031">
    <property type="entry name" value="OPRT"/>
</dbReference>
<evidence type="ECO:0000313" key="9">
    <source>
        <dbReference type="Proteomes" id="UP000218979"/>
    </source>
</evidence>
<dbReference type="Gene3D" id="3.40.50.2020">
    <property type="match status" value="1"/>
</dbReference>
<protein>
    <recommendedName>
        <fullName evidence="2 6">Orotate phosphoribosyltransferase</fullName>
        <shortName evidence="6">OPRT</shortName>
        <shortName evidence="6">OPRTase</shortName>
        <ecNumber evidence="2 6">2.4.2.10</ecNumber>
    </recommendedName>
</protein>
<keyword evidence="5 6" id="KW-0665">Pyrimidine biosynthesis</keyword>
<dbReference type="EMBL" id="JXJT01000006">
    <property type="protein sequence ID" value="PCS04012.1"/>
    <property type="molecule type" value="Genomic_DNA"/>
</dbReference>
<dbReference type="InterPro" id="IPR029057">
    <property type="entry name" value="PRTase-like"/>
</dbReference>
<dbReference type="PANTHER" id="PTHR19278">
    <property type="entry name" value="OROTATE PHOSPHORIBOSYLTRANSFERASE"/>
    <property type="match status" value="1"/>
</dbReference>
<name>A0ABX4I8D9_9LACT</name>
<comment type="cofactor">
    <cofactor evidence="6">
        <name>Mg(2+)</name>
        <dbReference type="ChEBI" id="CHEBI:18420"/>
    </cofactor>
</comment>
<evidence type="ECO:0000313" key="8">
    <source>
        <dbReference type="EMBL" id="PCS04012.1"/>
    </source>
</evidence>
<dbReference type="NCBIfam" id="TIGR00336">
    <property type="entry name" value="pyrE"/>
    <property type="match status" value="1"/>
</dbReference>
<organism evidence="8 9">
    <name type="scientific">Pseudolactococcus chungangensis CAU 28 = DSM 22330</name>
    <dbReference type="NCBI Taxonomy" id="1122154"/>
    <lineage>
        <taxon>Bacteria</taxon>
        <taxon>Bacillati</taxon>
        <taxon>Bacillota</taxon>
        <taxon>Bacilli</taxon>
        <taxon>Lactobacillales</taxon>
        <taxon>Streptococcaceae</taxon>
        <taxon>Pseudolactococcus</taxon>
    </lineage>
</organism>
<reference evidence="8 9" key="1">
    <citation type="submission" date="2014-12" db="EMBL/GenBank/DDBJ databases">
        <title>Draft genome sequences of 10 type strains of Lactococcus.</title>
        <authorList>
            <person name="Sun Z."/>
            <person name="Zhong Z."/>
            <person name="Liu W."/>
            <person name="Zhang W."/>
            <person name="Zhang H."/>
        </authorList>
    </citation>
    <scope>NUCLEOTIDE SEQUENCE [LARGE SCALE GENOMIC DNA]</scope>
    <source>
        <strain evidence="8 9">DSM 22330</strain>
    </source>
</reference>
<keyword evidence="3 6" id="KW-0328">Glycosyltransferase</keyword>
<feature type="binding site" evidence="6">
    <location>
        <position position="113"/>
    </location>
    <ligand>
        <name>5-phospho-alpha-D-ribose 1-diphosphate</name>
        <dbReference type="ChEBI" id="CHEBI:58017"/>
        <note>ligand shared between dimeric partners</note>
    </ligand>
</feature>
<comment type="pathway">
    <text evidence="1 6">Pyrimidine metabolism; UMP biosynthesis via de novo pathway; UMP from orotate: step 1/2.</text>
</comment>
<keyword evidence="4 6" id="KW-0808">Transferase</keyword>
<feature type="domain" description="Phosphoribosyltransferase" evidence="7">
    <location>
        <begin position="69"/>
        <end position="165"/>
    </location>
</feature>
<sequence>MVTEQNLKERTIMQTLSREIAKDLLDIKAVFLQPNDPFTWASGIKSPIYTDNRITISYPEVRRRIAQGFADRIRAEFPDVEVIAGAATGGVPHAAWVAEILDLPMVYIRSKAKDHGAGNQIEGRIIKHQKMVIIEDLISTGGSVIGTAEAANREGADVLGVAAIFTYELPRGIENFEKANLPLITLSNYSDLIEIAKVIGYVNADELELLKKFKQNQNTWQD</sequence>
<evidence type="ECO:0000256" key="4">
    <source>
        <dbReference type="ARBA" id="ARBA00022679"/>
    </source>
</evidence>
<dbReference type="SUPFAM" id="SSF53271">
    <property type="entry name" value="PRTase-like"/>
    <property type="match status" value="1"/>
</dbReference>
<dbReference type="Pfam" id="PF00156">
    <property type="entry name" value="Pribosyltran"/>
    <property type="match status" value="1"/>
</dbReference>
<dbReference type="Proteomes" id="UP000218979">
    <property type="component" value="Unassembled WGS sequence"/>
</dbReference>
<feature type="binding site" description="in other chain" evidence="6">
    <location>
        <begin position="135"/>
        <end position="143"/>
    </location>
    <ligand>
        <name>5-phospho-alpha-D-ribose 1-diphosphate</name>
        <dbReference type="ChEBI" id="CHEBI:58017"/>
        <note>ligand shared between dimeric partners</note>
    </ligand>
</feature>
<dbReference type="EC" id="2.4.2.10" evidence="2 6"/>
<comment type="caution">
    <text evidence="8">The sequence shown here is derived from an EMBL/GenBank/DDBJ whole genome shotgun (WGS) entry which is preliminary data.</text>
</comment>
<dbReference type="GO" id="GO:0016757">
    <property type="term" value="F:glycosyltransferase activity"/>
    <property type="evidence" value="ECO:0007669"/>
    <property type="project" value="UniProtKB-KW"/>
</dbReference>
<dbReference type="PANTHER" id="PTHR19278:SF9">
    <property type="entry name" value="URIDINE 5'-MONOPHOSPHATE SYNTHASE"/>
    <property type="match status" value="1"/>
</dbReference>
<evidence type="ECO:0000256" key="3">
    <source>
        <dbReference type="ARBA" id="ARBA00022676"/>
    </source>
</evidence>
<keyword evidence="6" id="KW-0460">Magnesium</keyword>
<proteinExistence type="inferred from homology"/>